<dbReference type="EMBL" id="VYZN01001960">
    <property type="protein sequence ID" value="KAE9521833.1"/>
    <property type="molecule type" value="Genomic_DNA"/>
</dbReference>
<dbReference type="InterPro" id="IPR048367">
    <property type="entry name" value="TNP-like_RNaseH_C"/>
</dbReference>
<dbReference type="InterPro" id="IPR048366">
    <property type="entry name" value="TNP-like_GBD"/>
</dbReference>
<organism evidence="3 4">
    <name type="scientific">Aphis glycines</name>
    <name type="common">Soybean aphid</name>
    <dbReference type="NCBI Taxonomy" id="307491"/>
    <lineage>
        <taxon>Eukaryota</taxon>
        <taxon>Metazoa</taxon>
        <taxon>Ecdysozoa</taxon>
        <taxon>Arthropoda</taxon>
        <taxon>Hexapoda</taxon>
        <taxon>Insecta</taxon>
        <taxon>Pterygota</taxon>
        <taxon>Neoptera</taxon>
        <taxon>Paraneoptera</taxon>
        <taxon>Hemiptera</taxon>
        <taxon>Sternorrhyncha</taxon>
        <taxon>Aphidomorpha</taxon>
        <taxon>Aphidoidea</taxon>
        <taxon>Aphididae</taxon>
        <taxon>Aphidini</taxon>
        <taxon>Aphis</taxon>
        <taxon>Aphis</taxon>
    </lineage>
</organism>
<evidence type="ECO:0000313" key="3">
    <source>
        <dbReference type="EMBL" id="KAE9521833.1"/>
    </source>
</evidence>
<protein>
    <recommendedName>
        <fullName evidence="5">THAP domain-containing protein 9</fullName>
    </recommendedName>
</protein>
<dbReference type="Pfam" id="PF21788">
    <property type="entry name" value="TNP-like_GBD"/>
    <property type="match status" value="1"/>
</dbReference>
<feature type="domain" description="Transposable element P transposase-like GTP-binding insertion" evidence="1">
    <location>
        <begin position="1"/>
        <end position="57"/>
    </location>
</feature>
<dbReference type="AlphaFoldDB" id="A0A6G0STZ5"/>
<dbReference type="PANTHER" id="PTHR47577">
    <property type="entry name" value="THAP DOMAIN-CONTAINING PROTEIN 6"/>
    <property type="match status" value="1"/>
</dbReference>
<evidence type="ECO:0000259" key="2">
    <source>
        <dbReference type="Pfam" id="PF21789"/>
    </source>
</evidence>
<dbReference type="PANTHER" id="PTHR47577:SF2">
    <property type="entry name" value="THAP DOMAIN CONTAINING 9"/>
    <property type="match status" value="1"/>
</dbReference>
<proteinExistence type="predicted"/>
<accession>A0A6G0STZ5</accession>
<keyword evidence="4" id="KW-1185">Reference proteome</keyword>
<name>A0A6G0STZ5_APHGL</name>
<sequence>MRVKLAVQVLSESVSSALKYLYNTNPEYNNALATAEFCQYFNRAFDILNSRTKFSKAPYGKPLSLKTLEKYGQFTEQFKSYVMSLTFKEITKKQGCALSKEINIVNHSRNTGFVGLILDLENCIQIYRTLDDKQLLNHGYMLTYKYSQEHLETFFSAARGRSGFNNNPSCFQFEHVYKRLLVNNQITASCFGNCGILDATTILPLEFNATDNITQGSSKELTDHNYIESSVSLSNYVEDVVEYIAGFIVKKVKQRIDCLFCKNILIQKDPDRIIQFLQFKQWDGCNLINPSNDVIFICKCAKAYLKQYQTELFLKTKIKQDIYIDVFKNIDDHISNQCVFNNHREQLINLIIDLFLKVRLRHIGTRINDDVFKSSLRQKFTKLVTHMNQ</sequence>
<evidence type="ECO:0000259" key="1">
    <source>
        <dbReference type="Pfam" id="PF21788"/>
    </source>
</evidence>
<dbReference type="Proteomes" id="UP000475862">
    <property type="component" value="Unassembled WGS sequence"/>
</dbReference>
<evidence type="ECO:0000313" key="4">
    <source>
        <dbReference type="Proteomes" id="UP000475862"/>
    </source>
</evidence>
<feature type="domain" description="Transposable element P transposase-like RNase H C-terminal" evidence="2">
    <location>
        <begin position="144"/>
        <end position="178"/>
    </location>
</feature>
<comment type="caution">
    <text evidence="3">The sequence shown here is derived from an EMBL/GenBank/DDBJ whole genome shotgun (WGS) entry which is preliminary data.</text>
</comment>
<dbReference type="Pfam" id="PF21789">
    <property type="entry name" value="TNP-like_RNaseH_C"/>
    <property type="match status" value="1"/>
</dbReference>
<gene>
    <name evidence="3" type="ORF">AGLY_017768</name>
</gene>
<reference evidence="3 4" key="1">
    <citation type="submission" date="2019-08" db="EMBL/GenBank/DDBJ databases">
        <title>The genome of the soybean aphid Biotype 1, its phylome, world population structure and adaptation to the North American continent.</title>
        <authorList>
            <person name="Giordano R."/>
            <person name="Donthu R.K."/>
            <person name="Hernandez A.G."/>
            <person name="Wright C.L."/>
            <person name="Zimin A.V."/>
        </authorList>
    </citation>
    <scope>NUCLEOTIDE SEQUENCE [LARGE SCALE GENOMIC DNA]</scope>
    <source>
        <tissue evidence="3">Whole aphids</tissue>
    </source>
</reference>
<dbReference type="OrthoDB" id="7615032at2759"/>
<evidence type="ECO:0008006" key="5">
    <source>
        <dbReference type="Google" id="ProtNLM"/>
    </source>
</evidence>